<evidence type="ECO:0000313" key="1">
    <source>
        <dbReference type="EMBL" id="GAA5512493.1"/>
    </source>
</evidence>
<dbReference type="EMBL" id="BAABRP010000002">
    <property type="protein sequence ID" value="GAA5512493.1"/>
    <property type="molecule type" value="Genomic_DNA"/>
</dbReference>
<evidence type="ECO:0000313" key="2">
    <source>
        <dbReference type="Proteomes" id="UP001401887"/>
    </source>
</evidence>
<comment type="caution">
    <text evidence="1">The sequence shown here is derived from an EMBL/GenBank/DDBJ whole genome shotgun (WGS) entry which is preliminary data.</text>
</comment>
<reference evidence="1 2" key="1">
    <citation type="submission" date="2024-02" db="EMBL/GenBank/DDBJ databases">
        <title>Deinococcus carri NBRC 110142.</title>
        <authorList>
            <person name="Ichikawa N."/>
            <person name="Katano-Makiyama Y."/>
            <person name="Hidaka K."/>
        </authorList>
    </citation>
    <scope>NUCLEOTIDE SEQUENCE [LARGE SCALE GENOMIC DNA]</scope>
    <source>
        <strain evidence="1 2">NBRC 110142</strain>
    </source>
</reference>
<sequence length="135" mass="14852">MNHTVITSVNGHPLVRCATPELAEKARRVLQGHSGPNSCYLLPATRMEHDSSGAPLPHLSTEDDLRLVDAVWCTFDAEMKCVMVLPVVTLKGLVRDKARRVQGQRLALAREVDRGQELIELRLGKPLPEGQASLP</sequence>
<protein>
    <submittedName>
        <fullName evidence="1">Uncharacterized protein</fullName>
    </submittedName>
</protein>
<proteinExistence type="predicted"/>
<dbReference type="RefSeq" id="WP_345462438.1">
    <property type="nucleotide sequence ID" value="NZ_BAABRP010000002.1"/>
</dbReference>
<dbReference type="Proteomes" id="UP001401887">
    <property type="component" value="Unassembled WGS sequence"/>
</dbReference>
<accession>A0ABP9W7H0</accession>
<keyword evidence="2" id="KW-1185">Reference proteome</keyword>
<organism evidence="1 2">
    <name type="scientific">Deinococcus carri</name>
    <dbReference type="NCBI Taxonomy" id="1211323"/>
    <lineage>
        <taxon>Bacteria</taxon>
        <taxon>Thermotogati</taxon>
        <taxon>Deinococcota</taxon>
        <taxon>Deinococci</taxon>
        <taxon>Deinococcales</taxon>
        <taxon>Deinococcaceae</taxon>
        <taxon>Deinococcus</taxon>
    </lineage>
</organism>
<name>A0ABP9W7H0_9DEIO</name>
<gene>
    <name evidence="1" type="ORF">Dcar01_01207</name>
</gene>